<evidence type="ECO:0000313" key="2">
    <source>
        <dbReference type="Proteomes" id="UP000321558"/>
    </source>
</evidence>
<dbReference type="InterPro" id="IPR027417">
    <property type="entry name" value="P-loop_NTPase"/>
</dbReference>
<dbReference type="SUPFAM" id="SSF52540">
    <property type="entry name" value="P-loop containing nucleoside triphosphate hydrolases"/>
    <property type="match status" value="1"/>
</dbReference>
<dbReference type="STRING" id="582851.GCA_900162665_04487"/>
<sequence length="197" mass="23190">MTKIIWLNGAFGAGKTQTAYELHRRLENSFVYDPENIGFFFNQNLPSELKKKDFQDYEMWREFNRKTIKYIVENHDGTIIVPMTITDISYFEEITGNLESEKIELHKFVLSASKEVIESRLKKRLERKNSWGFKQIDRCITSLADEAFGEKIETDYLSIDGVVEIIAAKANLVLKEDNRSHLKRRIDRIKTQIKHIR</sequence>
<dbReference type="RefSeq" id="WP_147212690.1">
    <property type="nucleotide sequence ID" value="NZ_BJYM01000030.1"/>
</dbReference>
<organism evidence="1 2">
    <name type="scientific">Oceanobacillus sojae</name>
    <dbReference type="NCBI Taxonomy" id="582851"/>
    <lineage>
        <taxon>Bacteria</taxon>
        <taxon>Bacillati</taxon>
        <taxon>Bacillota</taxon>
        <taxon>Bacilli</taxon>
        <taxon>Bacillales</taxon>
        <taxon>Bacillaceae</taxon>
        <taxon>Oceanobacillus</taxon>
    </lineage>
</organism>
<protein>
    <submittedName>
        <fullName evidence="1">Tunicamycin resistance protein</fullName>
    </submittedName>
</protein>
<accession>A0A511ZQV7</accession>
<comment type="caution">
    <text evidence="1">The sequence shown here is derived from an EMBL/GenBank/DDBJ whole genome shotgun (WGS) entry which is preliminary data.</text>
</comment>
<gene>
    <name evidence="1" type="primary">tmrB</name>
    <name evidence="1" type="ORF">OSO01_45600</name>
</gene>
<evidence type="ECO:0000313" key="1">
    <source>
        <dbReference type="EMBL" id="GEN89821.1"/>
    </source>
</evidence>
<dbReference type="Pfam" id="PF13238">
    <property type="entry name" value="AAA_18"/>
    <property type="match status" value="1"/>
</dbReference>
<dbReference type="AlphaFoldDB" id="A0A511ZQV7"/>
<proteinExistence type="predicted"/>
<name>A0A511ZQV7_9BACI</name>
<dbReference type="Proteomes" id="UP000321558">
    <property type="component" value="Unassembled WGS sequence"/>
</dbReference>
<dbReference type="OrthoDB" id="9799092at2"/>
<keyword evidence="2" id="KW-1185">Reference proteome</keyword>
<dbReference type="EMBL" id="BJYM01000030">
    <property type="protein sequence ID" value="GEN89821.1"/>
    <property type="molecule type" value="Genomic_DNA"/>
</dbReference>
<dbReference type="Gene3D" id="3.40.50.300">
    <property type="entry name" value="P-loop containing nucleotide triphosphate hydrolases"/>
    <property type="match status" value="1"/>
</dbReference>
<reference evidence="1 2" key="1">
    <citation type="submission" date="2019-07" db="EMBL/GenBank/DDBJ databases">
        <title>Whole genome shotgun sequence of Oceanobacillus sojae NBRC 105379.</title>
        <authorList>
            <person name="Hosoyama A."/>
            <person name="Uohara A."/>
            <person name="Ohji S."/>
            <person name="Ichikawa N."/>
        </authorList>
    </citation>
    <scope>NUCLEOTIDE SEQUENCE [LARGE SCALE GENOMIC DNA]</scope>
    <source>
        <strain evidence="1 2">NBRC 105379</strain>
    </source>
</reference>